<accession>A0A0F0GQY5</accession>
<organism evidence="6 7">
    <name type="scientific">Lentzea aerocolonigenes</name>
    <name type="common">Lechevalieria aerocolonigenes</name>
    <name type="synonym">Saccharothrix aerocolonigenes</name>
    <dbReference type="NCBI Taxonomy" id="68170"/>
    <lineage>
        <taxon>Bacteria</taxon>
        <taxon>Bacillati</taxon>
        <taxon>Actinomycetota</taxon>
        <taxon>Actinomycetes</taxon>
        <taxon>Pseudonocardiales</taxon>
        <taxon>Pseudonocardiaceae</taxon>
        <taxon>Lentzea</taxon>
    </lineage>
</organism>
<evidence type="ECO:0000256" key="3">
    <source>
        <dbReference type="PIRSR" id="PIRSR000390-1"/>
    </source>
</evidence>
<keyword evidence="1 4" id="KW-0663">Pyridoxal phosphate</keyword>
<dbReference type="CDD" id="cd00616">
    <property type="entry name" value="AHBA_syn"/>
    <property type="match status" value="1"/>
</dbReference>
<keyword evidence="7" id="KW-1185">Reference proteome</keyword>
<dbReference type="GO" id="GO:0000271">
    <property type="term" value="P:polysaccharide biosynthetic process"/>
    <property type="evidence" value="ECO:0007669"/>
    <property type="project" value="TreeGrafter"/>
</dbReference>
<name>A0A0F0GQY5_LENAE</name>
<dbReference type="InterPro" id="IPR015424">
    <property type="entry name" value="PyrdxlP-dep_Trfase"/>
</dbReference>
<proteinExistence type="inferred from homology"/>
<dbReference type="AlphaFoldDB" id="A0A0F0GQY5"/>
<dbReference type="SUPFAM" id="SSF53383">
    <property type="entry name" value="PLP-dependent transferases"/>
    <property type="match status" value="1"/>
</dbReference>
<dbReference type="GO" id="GO:0030170">
    <property type="term" value="F:pyridoxal phosphate binding"/>
    <property type="evidence" value="ECO:0007669"/>
    <property type="project" value="TreeGrafter"/>
</dbReference>
<gene>
    <name evidence="6" type="ORF">UK23_25035</name>
</gene>
<protein>
    <submittedName>
        <fullName evidence="6">Erythromycin biosynthesis sensory transduction protein eryC1</fullName>
    </submittedName>
</protein>
<dbReference type="PANTHER" id="PTHR30244">
    <property type="entry name" value="TRANSAMINASE"/>
    <property type="match status" value="1"/>
</dbReference>
<comment type="similarity">
    <text evidence="2 5">Belongs to the DegT/DnrJ/EryC1 family.</text>
</comment>
<dbReference type="PIRSF" id="PIRSF000390">
    <property type="entry name" value="PLP_StrS"/>
    <property type="match status" value="1"/>
</dbReference>
<dbReference type="InterPro" id="IPR015421">
    <property type="entry name" value="PyrdxlP-dep_Trfase_major"/>
</dbReference>
<feature type="active site" description="Proton acceptor" evidence="3">
    <location>
        <position position="192"/>
    </location>
</feature>
<dbReference type="PATRIC" id="fig|68170.10.peg.6264"/>
<feature type="modified residue" description="N6-(pyridoxal phosphate)lysine" evidence="4">
    <location>
        <position position="192"/>
    </location>
</feature>
<dbReference type="Pfam" id="PF01041">
    <property type="entry name" value="DegT_DnrJ_EryC1"/>
    <property type="match status" value="1"/>
</dbReference>
<evidence type="ECO:0000256" key="4">
    <source>
        <dbReference type="PIRSR" id="PIRSR000390-2"/>
    </source>
</evidence>
<dbReference type="Proteomes" id="UP000033393">
    <property type="component" value="Unassembled WGS sequence"/>
</dbReference>
<evidence type="ECO:0000313" key="6">
    <source>
        <dbReference type="EMBL" id="KJK45735.1"/>
    </source>
</evidence>
<dbReference type="InterPro" id="IPR015422">
    <property type="entry name" value="PyrdxlP-dep_Trfase_small"/>
</dbReference>
<dbReference type="Gene3D" id="3.90.1150.10">
    <property type="entry name" value="Aspartate Aminotransferase, domain 1"/>
    <property type="match status" value="1"/>
</dbReference>
<dbReference type="Gene3D" id="3.40.640.10">
    <property type="entry name" value="Type I PLP-dependent aspartate aminotransferase-like (Major domain)"/>
    <property type="match status" value="1"/>
</dbReference>
<reference evidence="6 7" key="1">
    <citation type="submission" date="2015-02" db="EMBL/GenBank/DDBJ databases">
        <authorList>
            <person name="Ju K.-S."/>
            <person name="Doroghazi J.R."/>
            <person name="Metcalf W."/>
        </authorList>
    </citation>
    <scope>NUCLEOTIDE SEQUENCE [LARGE SCALE GENOMIC DNA]</scope>
    <source>
        <strain evidence="6 7">NRRL B-16140</strain>
    </source>
</reference>
<dbReference type="PANTHER" id="PTHR30244:SF36">
    <property type="entry name" value="3-OXO-GLUCOSE-6-PHOSPHATE:GLUTAMATE AMINOTRANSFERASE"/>
    <property type="match status" value="1"/>
</dbReference>
<dbReference type="EMBL" id="JYJG01000199">
    <property type="protein sequence ID" value="KJK45735.1"/>
    <property type="molecule type" value="Genomic_DNA"/>
</dbReference>
<sequence length="375" mass="39727">MNERAIPVSIPLVDLGLQRDRIAAEVEEGFARVLAKTAFIGGPDVTAFEEEFAAFTGTAHCVGVANGTDAIELALRAAGIRDGDHVALPANTFVATAEAAVRAGAVPVPVDVDPAHLLIDADEFAHVASRCRAVLPVHLFGQLAPMNAIRAVAAQHDVIVIEDAAQCQGATQNGTGMGGFGVAAATSFYPGKNLGAFGDAGAVVTQDEEIAHKLRLLANHGSDKKYSHPVLGFNSRLDTLQAVVLRAKLKQLAAWNKERSAAADLYAELLADVSEVRLPGVADGNEHVWHLYVVRVRNRDMVLKHLNDNGVGAGIHYPTPVHHTGAFAKYGRPEGYPVAEQAADEILSLPLYPGITREQQERVAAVLKEAVAAHV</sequence>
<dbReference type="eggNOG" id="COG0399">
    <property type="taxonomic scope" value="Bacteria"/>
</dbReference>
<dbReference type="OrthoDB" id="5342089at2"/>
<evidence type="ECO:0000256" key="5">
    <source>
        <dbReference type="RuleBase" id="RU004508"/>
    </source>
</evidence>
<evidence type="ECO:0000313" key="7">
    <source>
        <dbReference type="Proteomes" id="UP000033393"/>
    </source>
</evidence>
<dbReference type="GO" id="GO:0008483">
    <property type="term" value="F:transaminase activity"/>
    <property type="evidence" value="ECO:0007669"/>
    <property type="project" value="TreeGrafter"/>
</dbReference>
<dbReference type="InterPro" id="IPR000653">
    <property type="entry name" value="DegT/StrS_aminotransferase"/>
</dbReference>
<evidence type="ECO:0000256" key="1">
    <source>
        <dbReference type="ARBA" id="ARBA00022898"/>
    </source>
</evidence>
<comment type="caution">
    <text evidence="6">The sequence shown here is derived from an EMBL/GenBank/DDBJ whole genome shotgun (WGS) entry which is preliminary data.</text>
</comment>
<dbReference type="RefSeq" id="WP_045314074.1">
    <property type="nucleotide sequence ID" value="NZ_JYJG01000199.1"/>
</dbReference>
<evidence type="ECO:0000256" key="2">
    <source>
        <dbReference type="ARBA" id="ARBA00037999"/>
    </source>
</evidence>